<dbReference type="GO" id="GO:0016874">
    <property type="term" value="F:ligase activity"/>
    <property type="evidence" value="ECO:0007669"/>
    <property type="project" value="UniProtKB-KW"/>
</dbReference>
<dbReference type="Proteomes" id="UP000184052">
    <property type="component" value="Unassembled WGS sequence"/>
</dbReference>
<dbReference type="EMBL" id="FQZL01000004">
    <property type="protein sequence ID" value="SHI42819.1"/>
    <property type="molecule type" value="Genomic_DNA"/>
</dbReference>
<evidence type="ECO:0000256" key="5">
    <source>
        <dbReference type="PROSITE-ProRule" id="PRU00409"/>
    </source>
</evidence>
<comment type="similarity">
    <text evidence="4">In the N-terminal section; belongs to the acetate CoA ligase alpha subunit family.</text>
</comment>
<dbReference type="Gene3D" id="3.40.50.720">
    <property type="entry name" value="NAD(P)-binding Rossmann-like Domain"/>
    <property type="match status" value="1"/>
</dbReference>
<name>A0A1M6B253_9FIRM</name>
<dbReference type="STRING" id="1121476.SAMN02745751_00329"/>
<dbReference type="GO" id="GO:0005524">
    <property type="term" value="F:ATP binding"/>
    <property type="evidence" value="ECO:0007669"/>
    <property type="project" value="UniProtKB-UniRule"/>
</dbReference>
<dbReference type="InterPro" id="IPR011761">
    <property type="entry name" value="ATP-grasp"/>
</dbReference>
<dbReference type="SUPFAM" id="SSF52210">
    <property type="entry name" value="Succinyl-CoA synthetase domains"/>
    <property type="match status" value="2"/>
</dbReference>
<dbReference type="AlphaFoldDB" id="A0A1M6B253"/>
<dbReference type="SMART" id="SM00881">
    <property type="entry name" value="CoA_binding"/>
    <property type="match status" value="1"/>
</dbReference>
<dbReference type="InterPro" id="IPR036291">
    <property type="entry name" value="NAD(P)-bd_dom_sf"/>
</dbReference>
<accession>A0A1M6B253</accession>
<evidence type="ECO:0000313" key="7">
    <source>
        <dbReference type="EMBL" id="SHI42819.1"/>
    </source>
</evidence>
<dbReference type="Gene3D" id="3.40.50.261">
    <property type="entry name" value="Succinyl-CoA synthetase domains"/>
    <property type="match status" value="2"/>
</dbReference>
<dbReference type="GO" id="GO:0016740">
    <property type="term" value="F:transferase activity"/>
    <property type="evidence" value="ECO:0007669"/>
    <property type="project" value="UniProtKB-KW"/>
</dbReference>
<keyword evidence="8" id="KW-1185">Reference proteome</keyword>
<dbReference type="Pfam" id="PF13607">
    <property type="entry name" value="Succ_CoA_lig"/>
    <property type="match status" value="1"/>
</dbReference>
<keyword evidence="3 5" id="KW-0067">ATP-binding</keyword>
<evidence type="ECO:0000256" key="2">
    <source>
        <dbReference type="ARBA" id="ARBA00022741"/>
    </source>
</evidence>
<dbReference type="InterPro" id="IPR032875">
    <property type="entry name" value="Succ_CoA_lig_flav_dom"/>
</dbReference>
<dbReference type="Gene3D" id="3.30.470.20">
    <property type="entry name" value="ATP-grasp fold, B domain"/>
    <property type="match status" value="1"/>
</dbReference>
<dbReference type="Pfam" id="PF13380">
    <property type="entry name" value="CoA_binding_2"/>
    <property type="match status" value="1"/>
</dbReference>
<evidence type="ECO:0000256" key="1">
    <source>
        <dbReference type="ARBA" id="ARBA00022598"/>
    </source>
</evidence>
<dbReference type="InterPro" id="IPR016102">
    <property type="entry name" value="Succinyl-CoA_synth-like"/>
</dbReference>
<dbReference type="PANTHER" id="PTHR43334">
    <property type="entry name" value="ACETATE--COA LIGASE [ADP-FORMING]"/>
    <property type="match status" value="1"/>
</dbReference>
<dbReference type="PROSITE" id="PS50975">
    <property type="entry name" value="ATP_GRASP"/>
    <property type="match status" value="1"/>
</dbReference>
<evidence type="ECO:0000256" key="4">
    <source>
        <dbReference type="ARBA" id="ARBA00060888"/>
    </source>
</evidence>
<dbReference type="SUPFAM" id="SSF51735">
    <property type="entry name" value="NAD(P)-binding Rossmann-fold domains"/>
    <property type="match status" value="1"/>
</dbReference>
<reference evidence="7 8" key="1">
    <citation type="submission" date="2016-11" db="EMBL/GenBank/DDBJ databases">
        <authorList>
            <person name="Jaros S."/>
            <person name="Januszkiewicz K."/>
            <person name="Wedrychowicz H."/>
        </authorList>
    </citation>
    <scope>NUCLEOTIDE SEQUENCE [LARGE SCALE GENOMIC DNA]</scope>
    <source>
        <strain evidence="7 8">DSM 17477</strain>
    </source>
</reference>
<evidence type="ECO:0000256" key="3">
    <source>
        <dbReference type="ARBA" id="ARBA00022840"/>
    </source>
</evidence>
<dbReference type="FunFam" id="3.30.1490.20:FF:000020">
    <property type="entry name" value="Protein lysine acetyltransferase"/>
    <property type="match status" value="1"/>
</dbReference>
<evidence type="ECO:0000259" key="6">
    <source>
        <dbReference type="PROSITE" id="PS50975"/>
    </source>
</evidence>
<dbReference type="SUPFAM" id="SSF56059">
    <property type="entry name" value="Glutathione synthetase ATP-binding domain-like"/>
    <property type="match status" value="1"/>
</dbReference>
<organism evidence="7 8">
    <name type="scientific">Dethiosulfatibacter aminovorans DSM 17477</name>
    <dbReference type="NCBI Taxonomy" id="1121476"/>
    <lineage>
        <taxon>Bacteria</taxon>
        <taxon>Bacillati</taxon>
        <taxon>Bacillota</taxon>
        <taxon>Tissierellia</taxon>
        <taxon>Dethiosulfatibacter</taxon>
    </lineage>
</organism>
<gene>
    <name evidence="7" type="ORF">SAMN02745751_00329</name>
</gene>
<dbReference type="Pfam" id="PF13549">
    <property type="entry name" value="ATP-grasp_5"/>
    <property type="match status" value="1"/>
</dbReference>
<dbReference type="PANTHER" id="PTHR43334:SF1">
    <property type="entry name" value="3-HYDROXYPROPIONATE--COA LIGASE [ADP-FORMING]"/>
    <property type="match status" value="1"/>
</dbReference>
<evidence type="ECO:0000313" key="8">
    <source>
        <dbReference type="Proteomes" id="UP000184052"/>
    </source>
</evidence>
<dbReference type="InterPro" id="IPR013815">
    <property type="entry name" value="ATP_grasp_subdomain_1"/>
</dbReference>
<dbReference type="GO" id="GO:0046872">
    <property type="term" value="F:metal ion binding"/>
    <property type="evidence" value="ECO:0007669"/>
    <property type="project" value="InterPro"/>
</dbReference>
<dbReference type="RefSeq" id="WP_073046086.1">
    <property type="nucleotide sequence ID" value="NZ_FQZL01000004.1"/>
</dbReference>
<keyword evidence="1" id="KW-0436">Ligase</keyword>
<dbReference type="Gene3D" id="3.30.1490.20">
    <property type="entry name" value="ATP-grasp fold, A domain"/>
    <property type="match status" value="1"/>
</dbReference>
<proteinExistence type="inferred from homology"/>
<keyword evidence="2 5" id="KW-0547">Nucleotide-binding</keyword>
<sequence length="694" mass="75826">MNINKLLKPKKIAIVGASDKEGFGGDTCRNAMAYMSDDKYYFINPRRDEVFGKKCYESIRDLPEKVDMVVICTPVHTVEAILREAHEKGAGAAVVFASGYSEVGTEEGVERERSLIETCRSLDMALMGPNCAGFINYSDMVSSFAFISEERDRKGRVGFVSQSGQLALSMMDSPKMKFSYAISSGNSSVVTMEDYLDFLVDDEDTKVIAMYLEGIKDTAPFVAALKKAALKKKPVVILKTGRSRKGQEIAASHTGSLSGTDKVYDALFRKFGVIRVDDLEELMSTCMALSVMKRMPENPKVASMNLSGGETGICADLGELHGIEYANFGKDTMKRLKEVLPSYASPNNPLDMTATLSYDVDKYAEAVDIVMMDQDVGLVAIGYTLLQEIADPAIKYMTESLEKVLEDPMAKPVVMIPFTENTRNAEYSERLEKIGVPVLPTSNYAFKVLKNITGFIAYDASCHNLEVSIPEARKGEATPLSESESKNIIGSYGIPFPRTEVVKSLKQAHSLADDMGYPLVAKIDSPDIMHKSDAGCVMLNLKHADEVVDAYSEIIDNAVAYKKNAVINGVQLSTMVKSGIEMIIGVKNDPQLGPCIMCGLGGVFVEVFKDTALGLAPVSRIEAENMVDSLKGVKLLNGYRGSEPADKDAFVDAIVNVSRLATEHMNSMSELDINPIFVYEEGICAVDALYVKNV</sequence>
<dbReference type="OrthoDB" id="9807196at2"/>
<keyword evidence="7" id="KW-0808">Transferase</keyword>
<feature type="domain" description="ATP-grasp" evidence="6">
    <location>
        <begin position="486"/>
        <end position="522"/>
    </location>
</feature>
<protein>
    <submittedName>
        <fullName evidence="7">Acetyltransferase</fullName>
    </submittedName>
</protein>
<dbReference type="InterPro" id="IPR051538">
    <property type="entry name" value="Acyl-CoA_Synth/Transferase"/>
</dbReference>
<dbReference type="InterPro" id="IPR003781">
    <property type="entry name" value="CoA-bd"/>
</dbReference>